<evidence type="ECO:0000256" key="8">
    <source>
        <dbReference type="HAMAP-Rule" id="MF_00208"/>
    </source>
</evidence>
<dbReference type="NCBIfam" id="NF001124">
    <property type="entry name" value="PRK00139.1-2"/>
    <property type="match status" value="1"/>
</dbReference>
<feature type="domain" description="Mur ligase central" evidence="12">
    <location>
        <begin position="108"/>
        <end position="315"/>
    </location>
</feature>
<feature type="binding site" evidence="8">
    <location>
        <position position="464"/>
    </location>
    <ligand>
        <name>meso-2,6-diaminopimelate</name>
        <dbReference type="ChEBI" id="CHEBI:57791"/>
    </ligand>
</feature>
<keyword evidence="8" id="KW-0547">Nucleotide-binding</keyword>
<dbReference type="SUPFAM" id="SSF63418">
    <property type="entry name" value="MurE/MurF N-terminal domain"/>
    <property type="match status" value="1"/>
</dbReference>
<sequence length="497" mass="54770">MKVTQLIDSLKFKQIYPAITTDFDVTMLTQDTREVQPGAMFIAVNGYHIDGHKLAAQAVEKGAIIVVAQERINVSVPVVYVQNTERAMAILADVFYQAPSQSMRMIGVTGTNGKTTVTHLIEQIYRDQNQATGLMGTMYRKIKDETLPTNNTTSDAITTQRTLAKMHQENVETVAMEVSSIALDLGRVWGIDFDIAVFTNLTRDHLDFHKTMANYIHAKSLLFAQLGNKYTASGTTKVAVLNTDDPVGREFEQYTAAHVLTYGLNPDAMIRAQNIQICSYGTEFDLAVFGEVTHVTMKLIGKFNVYNMLAAFAAAYASGLPSNQIIKSLEKVTGVKGRFQSIPSHTGVRVIVDYSHTPDSLLNALKTIHSFAKQDVYCVIGCGGDRDHGKRAQMAKIAVENSTKPIFTSDNPRTEDPENILCDMIAGVPETKVPVYIDRHEAIQQAIQDAKPGDVVLIAGKGHEDYQLIGCTKHHFDDSEEAAKDLALRPVIDQKLA</sequence>
<evidence type="ECO:0000256" key="9">
    <source>
        <dbReference type="RuleBase" id="RU004135"/>
    </source>
</evidence>
<dbReference type="PANTHER" id="PTHR23135">
    <property type="entry name" value="MUR LIGASE FAMILY MEMBER"/>
    <property type="match status" value="1"/>
</dbReference>
<dbReference type="Gene3D" id="3.40.1190.10">
    <property type="entry name" value="Mur-like, catalytic domain"/>
    <property type="match status" value="1"/>
</dbReference>
<dbReference type="NCBIfam" id="TIGR01085">
    <property type="entry name" value="murE"/>
    <property type="match status" value="1"/>
</dbReference>
<feature type="binding site" evidence="8">
    <location>
        <position position="460"/>
    </location>
    <ligand>
        <name>meso-2,6-diaminopimelate</name>
        <dbReference type="ChEBI" id="CHEBI:57791"/>
    </ligand>
</feature>
<feature type="short sequence motif" description="Meso-diaminopimelate recognition motif" evidence="8">
    <location>
        <begin position="410"/>
        <end position="413"/>
    </location>
</feature>
<comment type="similarity">
    <text evidence="2 8">Belongs to the MurCDEF family. MurE subfamily.</text>
</comment>
<feature type="binding site" evidence="8">
    <location>
        <position position="151"/>
    </location>
    <ligand>
        <name>UDP-N-acetyl-alpha-D-muramoyl-L-alanyl-D-glutamate</name>
        <dbReference type="ChEBI" id="CHEBI:83900"/>
    </ligand>
</feature>
<reference evidence="15 16" key="1">
    <citation type="journal article" date="2016" name="PLoS ONE">
        <title>The Identification of Novel Diagnostic Marker Genes for the Detection of Beer Spoiling Pediococcus damnosus Strains Using the BlAst Diagnostic Gene findEr.</title>
        <authorList>
            <person name="Behr J."/>
            <person name="Geissler A.J."/>
            <person name="Schmid J."/>
            <person name="Zehe A."/>
            <person name="Vogel R.F."/>
        </authorList>
    </citation>
    <scope>NUCLEOTIDE SEQUENCE [LARGE SCALE GENOMIC DNA]</scope>
    <source>
        <strain evidence="13 16">TMW 2.1533</strain>
        <strain evidence="14 15">TMW 2.1535</strain>
    </source>
</reference>
<evidence type="ECO:0000313" key="14">
    <source>
        <dbReference type="EMBL" id="AMV67445.1"/>
    </source>
</evidence>
<dbReference type="InterPro" id="IPR036565">
    <property type="entry name" value="Mur-like_cat_sf"/>
</dbReference>
<feature type="binding site" evidence="8">
    <location>
        <begin position="110"/>
        <end position="116"/>
    </location>
    <ligand>
        <name>ATP</name>
        <dbReference type="ChEBI" id="CHEBI:30616"/>
    </ligand>
</feature>
<dbReference type="Gene3D" id="3.40.1390.10">
    <property type="entry name" value="MurE/MurF, N-terminal domain"/>
    <property type="match status" value="1"/>
</dbReference>
<feature type="binding site" evidence="8">
    <location>
        <position position="187"/>
    </location>
    <ligand>
        <name>UDP-N-acetyl-alpha-D-muramoyl-L-alanyl-D-glutamate</name>
        <dbReference type="ChEBI" id="CHEBI:83900"/>
    </ligand>
</feature>
<dbReference type="InterPro" id="IPR036615">
    <property type="entry name" value="Mur_ligase_C_dom_sf"/>
</dbReference>
<feature type="modified residue" description="N6-carboxylysine" evidence="8">
    <location>
        <position position="219"/>
    </location>
</feature>
<dbReference type="RefSeq" id="WP_046872058.1">
    <property type="nucleotide sequence ID" value="NZ_BAAAXI010000129.1"/>
</dbReference>
<dbReference type="PANTHER" id="PTHR23135:SF4">
    <property type="entry name" value="UDP-N-ACETYLMURAMOYL-L-ALANYL-D-GLUTAMATE--2,6-DIAMINOPIMELATE LIGASE MURE HOMOLOG, CHLOROPLASTIC"/>
    <property type="match status" value="1"/>
</dbReference>
<comment type="pathway">
    <text evidence="1 8 9">Cell wall biogenesis; peptidoglycan biosynthesis.</text>
</comment>
<evidence type="ECO:0000256" key="7">
    <source>
        <dbReference type="ARBA" id="ARBA00023316"/>
    </source>
</evidence>
<keyword evidence="6 8" id="KW-0131">Cell cycle</keyword>
<dbReference type="EMBL" id="CP012288">
    <property type="protein sequence ID" value="AMV67445.1"/>
    <property type="molecule type" value="Genomic_DNA"/>
</dbReference>
<keyword evidence="15" id="KW-1185">Reference proteome</keyword>
<feature type="binding site" evidence="8">
    <location>
        <begin position="410"/>
        <end position="413"/>
    </location>
    <ligand>
        <name>meso-2,6-diaminopimelate</name>
        <dbReference type="ChEBI" id="CHEBI:57791"/>
    </ligand>
</feature>
<dbReference type="Pfam" id="PF08245">
    <property type="entry name" value="Mur_ligase_M"/>
    <property type="match status" value="1"/>
</dbReference>
<evidence type="ECO:0000259" key="11">
    <source>
        <dbReference type="Pfam" id="PF02875"/>
    </source>
</evidence>
<comment type="catalytic activity">
    <reaction evidence="8">
        <text>UDP-N-acetyl-alpha-D-muramoyl-L-alanyl-D-glutamate + meso-2,6-diaminopimelate + ATP = UDP-N-acetyl-alpha-D-muramoyl-L-alanyl-gamma-D-glutamyl-meso-2,6-diaminopimelate + ADP + phosphate + H(+)</text>
        <dbReference type="Rhea" id="RHEA:23676"/>
        <dbReference type="ChEBI" id="CHEBI:15378"/>
        <dbReference type="ChEBI" id="CHEBI:30616"/>
        <dbReference type="ChEBI" id="CHEBI:43474"/>
        <dbReference type="ChEBI" id="CHEBI:57791"/>
        <dbReference type="ChEBI" id="CHEBI:83900"/>
        <dbReference type="ChEBI" id="CHEBI:83905"/>
        <dbReference type="ChEBI" id="CHEBI:456216"/>
        <dbReference type="EC" id="6.3.2.13"/>
    </reaction>
</comment>
<evidence type="ECO:0000256" key="2">
    <source>
        <dbReference type="ARBA" id="ARBA00005898"/>
    </source>
</evidence>
<evidence type="ECO:0000313" key="16">
    <source>
        <dbReference type="Proteomes" id="UP000076405"/>
    </source>
</evidence>
<dbReference type="Proteomes" id="UP000076405">
    <property type="component" value="Chromosome"/>
</dbReference>
<keyword evidence="7 8" id="KW-0961">Cell wall biogenesis/degradation</keyword>
<name>A0AAC9B1T3_9LACO</name>
<dbReference type="Pfam" id="PF02875">
    <property type="entry name" value="Mur_ligase_C"/>
    <property type="match status" value="1"/>
</dbReference>
<dbReference type="EC" id="6.3.2.13" evidence="8"/>
<dbReference type="NCBIfam" id="NF001126">
    <property type="entry name" value="PRK00139.1-4"/>
    <property type="match status" value="1"/>
</dbReference>
<evidence type="ECO:0000256" key="4">
    <source>
        <dbReference type="ARBA" id="ARBA00022960"/>
    </source>
</evidence>
<dbReference type="GO" id="GO:0071555">
    <property type="term" value="P:cell wall organization"/>
    <property type="evidence" value="ECO:0007669"/>
    <property type="project" value="UniProtKB-KW"/>
</dbReference>
<dbReference type="Proteomes" id="UP000076244">
    <property type="component" value="Chromosome"/>
</dbReference>
<protein>
    <recommendedName>
        <fullName evidence="8">UDP-N-acetylmuramoyl-L-alanyl-D-glutamate--2,6-diaminopimelate ligase</fullName>
        <ecNumber evidence="8">6.3.2.13</ecNumber>
    </recommendedName>
    <alternativeName>
        <fullName evidence="8">Meso-A2pm-adding enzyme</fullName>
    </alternativeName>
    <alternativeName>
        <fullName evidence="8">Meso-diaminopimelate-adding enzyme</fullName>
    </alternativeName>
    <alternativeName>
        <fullName evidence="8">UDP-MurNAc-L-Ala-D-Glu:meso-diaminopimelate ligase</fullName>
    </alternativeName>
    <alternativeName>
        <fullName evidence="8">UDP-MurNAc-tripeptide synthetase</fullName>
    </alternativeName>
    <alternativeName>
        <fullName evidence="8">UDP-N-acetylmuramyl-tripeptide synthetase</fullName>
    </alternativeName>
</protein>
<comment type="PTM">
    <text evidence="8">Carboxylation is probably crucial for Mg(2+) binding and, consequently, for the gamma-phosphate positioning of ATP.</text>
</comment>
<dbReference type="AlphaFoldDB" id="A0AAC9B1T3"/>
<feature type="binding site" evidence="8">
    <location>
        <position position="179"/>
    </location>
    <ligand>
        <name>UDP-N-acetyl-alpha-D-muramoyl-L-alanyl-D-glutamate</name>
        <dbReference type="ChEBI" id="CHEBI:83900"/>
    </ligand>
</feature>
<feature type="binding site" evidence="8">
    <location>
        <begin position="152"/>
        <end position="153"/>
    </location>
    <ligand>
        <name>UDP-N-acetyl-alpha-D-muramoyl-L-alanyl-D-glutamate</name>
        <dbReference type="ChEBI" id="CHEBI:83900"/>
    </ligand>
</feature>
<evidence type="ECO:0000259" key="10">
    <source>
        <dbReference type="Pfam" id="PF01225"/>
    </source>
</evidence>
<dbReference type="InterPro" id="IPR035911">
    <property type="entry name" value="MurE/MurF_N"/>
</dbReference>
<evidence type="ECO:0000313" key="13">
    <source>
        <dbReference type="EMBL" id="AMV62672.1"/>
    </source>
</evidence>
<evidence type="ECO:0000256" key="3">
    <source>
        <dbReference type="ARBA" id="ARBA00022618"/>
    </source>
</evidence>
<keyword evidence="3 8" id="KW-0132">Cell division</keyword>
<comment type="cofactor">
    <cofactor evidence="8">
        <name>Mg(2+)</name>
        <dbReference type="ChEBI" id="CHEBI:18420"/>
    </cofactor>
</comment>
<dbReference type="GO" id="GO:0008765">
    <property type="term" value="F:UDP-N-acetylmuramoylalanyl-D-glutamate-2,6-diaminopimelate ligase activity"/>
    <property type="evidence" value="ECO:0007669"/>
    <property type="project" value="UniProtKB-UniRule"/>
</dbReference>
<evidence type="ECO:0000256" key="6">
    <source>
        <dbReference type="ARBA" id="ARBA00023306"/>
    </source>
</evidence>
<evidence type="ECO:0000259" key="12">
    <source>
        <dbReference type="Pfam" id="PF08245"/>
    </source>
</evidence>
<dbReference type="Pfam" id="PF01225">
    <property type="entry name" value="Mur_ligase"/>
    <property type="match status" value="1"/>
</dbReference>
<keyword evidence="5 8" id="KW-0573">Peptidoglycan synthesis</keyword>
<dbReference type="SUPFAM" id="SSF53244">
    <property type="entry name" value="MurD-like peptide ligases, peptide-binding domain"/>
    <property type="match status" value="1"/>
</dbReference>
<dbReference type="InterPro" id="IPR013221">
    <property type="entry name" value="Mur_ligase_cen"/>
</dbReference>
<dbReference type="Gene3D" id="3.90.190.20">
    <property type="entry name" value="Mur ligase, C-terminal domain"/>
    <property type="match status" value="1"/>
</dbReference>
<dbReference type="SUPFAM" id="SSF53623">
    <property type="entry name" value="MurD-like peptide ligases, catalytic domain"/>
    <property type="match status" value="1"/>
</dbReference>
<accession>A0AAC9B1T3</accession>
<dbReference type="InterPro" id="IPR004101">
    <property type="entry name" value="Mur_ligase_C"/>
</dbReference>
<evidence type="ECO:0000256" key="1">
    <source>
        <dbReference type="ARBA" id="ARBA00004752"/>
    </source>
</evidence>
<evidence type="ECO:0000256" key="5">
    <source>
        <dbReference type="ARBA" id="ARBA00022984"/>
    </source>
</evidence>
<keyword evidence="8" id="KW-0067">ATP-binding</keyword>
<keyword evidence="8" id="KW-0460">Magnesium</keyword>
<dbReference type="HAMAP" id="MF_00208">
    <property type="entry name" value="MurE"/>
    <property type="match status" value="1"/>
</dbReference>
<keyword evidence="8" id="KW-0963">Cytoplasm</keyword>
<proteinExistence type="inferred from homology"/>
<evidence type="ECO:0000313" key="15">
    <source>
        <dbReference type="Proteomes" id="UP000076244"/>
    </source>
</evidence>
<organism evidence="13 16">
    <name type="scientific">Pediococcus damnosus</name>
    <dbReference type="NCBI Taxonomy" id="51663"/>
    <lineage>
        <taxon>Bacteria</taxon>
        <taxon>Bacillati</taxon>
        <taxon>Bacillota</taxon>
        <taxon>Bacilli</taxon>
        <taxon>Lactobacillales</taxon>
        <taxon>Lactobacillaceae</taxon>
        <taxon>Pediococcus</taxon>
    </lineage>
</organism>
<feature type="binding site" evidence="8">
    <location>
        <position position="386"/>
    </location>
    <ligand>
        <name>meso-2,6-diaminopimelate</name>
        <dbReference type="ChEBI" id="CHEBI:57791"/>
    </ligand>
</feature>
<dbReference type="InterPro" id="IPR000713">
    <property type="entry name" value="Mur_ligase_N"/>
</dbReference>
<keyword evidence="4 8" id="KW-0133">Cell shape</keyword>
<dbReference type="EMBL" id="CP012275">
    <property type="protein sequence ID" value="AMV62672.1"/>
    <property type="molecule type" value="Genomic_DNA"/>
</dbReference>
<dbReference type="GO" id="GO:0005737">
    <property type="term" value="C:cytoplasm"/>
    <property type="evidence" value="ECO:0007669"/>
    <property type="project" value="UniProtKB-SubCell"/>
</dbReference>
<keyword evidence="8 13" id="KW-0436">Ligase</keyword>
<gene>
    <name evidence="8" type="primary">murE</name>
    <name evidence="13" type="ORF">ADU70_1180</name>
    <name evidence="14" type="ORF">ADU72_1518</name>
</gene>
<comment type="caution">
    <text evidence="8">Lacks conserved residue(s) required for the propagation of feature annotation.</text>
</comment>
<dbReference type="GO" id="GO:0051301">
    <property type="term" value="P:cell division"/>
    <property type="evidence" value="ECO:0007669"/>
    <property type="project" value="UniProtKB-KW"/>
</dbReference>
<feature type="domain" description="Mur ligase N-terminal catalytic" evidence="10">
    <location>
        <begin position="25"/>
        <end position="87"/>
    </location>
</feature>
<dbReference type="GO" id="GO:0005524">
    <property type="term" value="F:ATP binding"/>
    <property type="evidence" value="ECO:0007669"/>
    <property type="project" value="UniProtKB-UniRule"/>
</dbReference>
<dbReference type="InterPro" id="IPR005761">
    <property type="entry name" value="UDP-N-AcMur-Glu-dNH2Pim_ligase"/>
</dbReference>
<dbReference type="KEGG" id="pdm:ADU72_1518"/>
<feature type="binding site" evidence="8">
    <location>
        <position position="32"/>
    </location>
    <ligand>
        <name>UDP-N-acetyl-alpha-D-muramoyl-L-alanyl-D-glutamate</name>
        <dbReference type="ChEBI" id="CHEBI:83900"/>
    </ligand>
</feature>
<comment type="function">
    <text evidence="8">Catalyzes the addition of meso-diaminopimelic acid to the nucleotide precursor UDP-N-acetylmuramoyl-L-alanyl-D-glutamate (UMAG) in the biosynthesis of bacterial cell-wall peptidoglycan.</text>
</comment>
<dbReference type="GO" id="GO:0009252">
    <property type="term" value="P:peptidoglycan biosynthetic process"/>
    <property type="evidence" value="ECO:0007669"/>
    <property type="project" value="UniProtKB-UniRule"/>
</dbReference>
<dbReference type="GO" id="GO:0008360">
    <property type="term" value="P:regulation of cell shape"/>
    <property type="evidence" value="ECO:0007669"/>
    <property type="project" value="UniProtKB-KW"/>
</dbReference>
<feature type="domain" description="Mur ligase C-terminal" evidence="11">
    <location>
        <begin position="337"/>
        <end position="462"/>
    </location>
</feature>
<comment type="subcellular location">
    <subcellularLocation>
        <location evidence="8 9">Cytoplasm</location>
    </subcellularLocation>
</comment>
<dbReference type="GO" id="GO:0000287">
    <property type="term" value="F:magnesium ion binding"/>
    <property type="evidence" value="ECO:0007669"/>
    <property type="project" value="UniProtKB-UniRule"/>
</dbReference>